<gene>
    <name evidence="7" type="ORF">ABVT11_18955</name>
</gene>
<evidence type="ECO:0000256" key="3">
    <source>
        <dbReference type="ARBA" id="ARBA00023004"/>
    </source>
</evidence>
<evidence type="ECO:0000313" key="8">
    <source>
        <dbReference type="Proteomes" id="UP001548590"/>
    </source>
</evidence>
<keyword evidence="3" id="KW-0408">Iron</keyword>
<evidence type="ECO:0000256" key="2">
    <source>
        <dbReference type="ARBA" id="ARBA00022801"/>
    </source>
</evidence>
<sequence>MSLFLHLSDPHFGTERPPVCEALIALAHRLAPDAVIISGDLTQRATRSQFAAAARFVQALPKVPMLVLPGNHDIPLAPWHRLFSPLGRFRHHFGCRPDPVLELDSAIILGVDTTRRWRQQYGVINRKQIERVAERLKTTPAQKWRIVVTHHPLLLTPGADWPDRPLLHAEALDRWFDSGADLFLNGHVHRPAVLPVASGSSGQHQAFVSQAGTACSLRQRGGQPNSVTVLHQDDTSPARIRSLEHWTWSDRSRSFERSGPTPLGHPFGRGRPRLHAVA</sequence>
<comment type="caution">
    <text evidence="7">The sequence shown here is derived from an EMBL/GenBank/DDBJ whole genome shotgun (WGS) entry which is preliminary data.</text>
</comment>
<dbReference type="Proteomes" id="UP001548590">
    <property type="component" value="Unassembled WGS sequence"/>
</dbReference>
<keyword evidence="2" id="KW-0378">Hydrolase</keyword>
<evidence type="ECO:0000313" key="7">
    <source>
        <dbReference type="EMBL" id="MET1491927.1"/>
    </source>
</evidence>
<proteinExistence type="inferred from homology"/>
<keyword evidence="8" id="KW-1185">Reference proteome</keyword>
<feature type="region of interest" description="Disordered" evidence="5">
    <location>
        <begin position="251"/>
        <end position="278"/>
    </location>
</feature>
<dbReference type="PANTHER" id="PTHR42988:SF2">
    <property type="entry name" value="CYCLIC NUCLEOTIDE PHOSPHODIESTERASE CBUA0032-RELATED"/>
    <property type="match status" value="1"/>
</dbReference>
<dbReference type="Gene3D" id="3.60.21.10">
    <property type="match status" value="1"/>
</dbReference>
<name>A0ABV2CWW8_9RHOO</name>
<evidence type="ECO:0000256" key="5">
    <source>
        <dbReference type="SAM" id="MobiDB-lite"/>
    </source>
</evidence>
<dbReference type="Pfam" id="PF00149">
    <property type="entry name" value="Metallophos"/>
    <property type="match status" value="1"/>
</dbReference>
<feature type="compositionally biased region" description="Basic residues" evidence="5">
    <location>
        <begin position="268"/>
        <end position="278"/>
    </location>
</feature>
<dbReference type="EMBL" id="JBEWLZ010000017">
    <property type="protein sequence ID" value="MET1491927.1"/>
    <property type="molecule type" value="Genomic_DNA"/>
</dbReference>
<evidence type="ECO:0000259" key="6">
    <source>
        <dbReference type="Pfam" id="PF00149"/>
    </source>
</evidence>
<comment type="similarity">
    <text evidence="4">Belongs to the cyclic nucleotide phosphodiesterase class-III family.</text>
</comment>
<protein>
    <submittedName>
        <fullName evidence="7">Metallophosphoesterase</fullName>
    </submittedName>
</protein>
<accession>A0ABV2CWW8</accession>
<dbReference type="InterPro" id="IPR004843">
    <property type="entry name" value="Calcineurin-like_PHP"/>
</dbReference>
<evidence type="ECO:0000256" key="1">
    <source>
        <dbReference type="ARBA" id="ARBA00022723"/>
    </source>
</evidence>
<dbReference type="InterPro" id="IPR050884">
    <property type="entry name" value="CNP_phosphodiesterase-III"/>
</dbReference>
<dbReference type="PANTHER" id="PTHR42988">
    <property type="entry name" value="PHOSPHOHYDROLASE"/>
    <property type="match status" value="1"/>
</dbReference>
<feature type="domain" description="Calcineurin-like phosphoesterase" evidence="6">
    <location>
        <begin position="4"/>
        <end position="191"/>
    </location>
</feature>
<reference evidence="7 8" key="1">
    <citation type="submission" date="2024-07" db="EMBL/GenBank/DDBJ databases">
        <title>Uliginosibacterium paludis KCTC:42655.</title>
        <authorList>
            <person name="Kim M.K."/>
        </authorList>
    </citation>
    <scope>NUCLEOTIDE SEQUENCE [LARGE SCALE GENOMIC DNA]</scope>
    <source>
        <strain evidence="7 8">KCTC 42655</strain>
    </source>
</reference>
<dbReference type="CDD" id="cd07400">
    <property type="entry name" value="MPP_1"/>
    <property type="match status" value="1"/>
</dbReference>
<dbReference type="SUPFAM" id="SSF56300">
    <property type="entry name" value="Metallo-dependent phosphatases"/>
    <property type="match status" value="1"/>
</dbReference>
<organism evidence="7 8">
    <name type="scientific">Uliginosibacterium paludis</name>
    <dbReference type="NCBI Taxonomy" id="1615952"/>
    <lineage>
        <taxon>Bacteria</taxon>
        <taxon>Pseudomonadati</taxon>
        <taxon>Pseudomonadota</taxon>
        <taxon>Betaproteobacteria</taxon>
        <taxon>Rhodocyclales</taxon>
        <taxon>Zoogloeaceae</taxon>
        <taxon>Uliginosibacterium</taxon>
    </lineage>
</organism>
<dbReference type="RefSeq" id="WP_345927982.1">
    <property type="nucleotide sequence ID" value="NZ_JBDIVF010000005.1"/>
</dbReference>
<evidence type="ECO:0000256" key="4">
    <source>
        <dbReference type="ARBA" id="ARBA00025742"/>
    </source>
</evidence>
<dbReference type="InterPro" id="IPR029052">
    <property type="entry name" value="Metallo-depent_PP-like"/>
</dbReference>
<keyword evidence="1" id="KW-0479">Metal-binding</keyword>